<sequence length="312" mass="33294">MDWEAPVDAWYVYLAVSLVSVAIAGVVLGFPTGAPPDANRAANTIEPVAGSTTEASATWEYDAETIVIDGTTLELANEHGISHASLNYGVVVPVNDSKRLANITRGAEFEAEYGDELADEDTHAVETFLSEVTDQYEKNSDTRLTASDELVARQVSVDPADDNIRSFVEVVNFESIPSDWKLGGYVMTGIGTVQGSYSGIDGNSIEMSVDGDYAGPSGSSISDAVTDQTFHSGEGEFSVDIESSDTFDRPGDSPVDVTIEFDNGGTCVESLDPGSEGRCTNEISRSADFDASAPFVEHKRTTEMYHVTLVVV</sequence>
<keyword evidence="1" id="KW-0472">Membrane</keyword>
<proteinExistence type="predicted"/>
<evidence type="ECO:0000313" key="2">
    <source>
        <dbReference type="EMBL" id="MXV62783.1"/>
    </source>
</evidence>
<keyword evidence="1" id="KW-0812">Transmembrane</keyword>
<comment type="caution">
    <text evidence="2">The sequence shown here is derived from an EMBL/GenBank/DDBJ whole genome shotgun (WGS) entry which is preliminary data.</text>
</comment>
<reference evidence="2 3" key="1">
    <citation type="submission" date="2020-01" db="EMBL/GenBank/DDBJ databases">
        <title>Natronorubrum sp. JWXQ-INN 674 isolated from Inner Mongolia Autonomous Region of China.</title>
        <authorList>
            <person name="Xue Q."/>
        </authorList>
    </citation>
    <scope>NUCLEOTIDE SEQUENCE [LARGE SCALE GENOMIC DNA]</scope>
    <source>
        <strain evidence="2 3">JWXQ-INN-674</strain>
    </source>
</reference>
<dbReference type="OrthoDB" id="157493at2157"/>
<dbReference type="InterPro" id="IPR055707">
    <property type="entry name" value="DUF7283"/>
</dbReference>
<keyword evidence="3" id="KW-1185">Reference proteome</keyword>
<keyword evidence="1" id="KW-1133">Transmembrane helix</keyword>
<organism evidence="2 3">
    <name type="scientific">Natronorubrum halalkaliphilum</name>
    <dbReference type="NCBI Taxonomy" id="2691917"/>
    <lineage>
        <taxon>Archaea</taxon>
        <taxon>Methanobacteriati</taxon>
        <taxon>Methanobacteriota</taxon>
        <taxon>Stenosarchaea group</taxon>
        <taxon>Halobacteria</taxon>
        <taxon>Halobacteriales</taxon>
        <taxon>Natrialbaceae</taxon>
        <taxon>Natronorubrum</taxon>
    </lineage>
</organism>
<dbReference type="EMBL" id="WUYX01000037">
    <property type="protein sequence ID" value="MXV62783.1"/>
    <property type="molecule type" value="Genomic_DNA"/>
</dbReference>
<dbReference type="AlphaFoldDB" id="A0A6B0VNJ4"/>
<protein>
    <submittedName>
        <fullName evidence="2">Uncharacterized protein</fullName>
    </submittedName>
</protein>
<accession>A0A6B0VNJ4</accession>
<name>A0A6B0VNJ4_9EURY</name>
<dbReference type="Proteomes" id="UP000434101">
    <property type="component" value="Unassembled WGS sequence"/>
</dbReference>
<dbReference type="RefSeq" id="WP_160065602.1">
    <property type="nucleotide sequence ID" value="NZ_WUYX01000037.1"/>
</dbReference>
<evidence type="ECO:0000313" key="3">
    <source>
        <dbReference type="Proteomes" id="UP000434101"/>
    </source>
</evidence>
<dbReference type="Pfam" id="PF23954">
    <property type="entry name" value="DUF7283"/>
    <property type="match status" value="1"/>
</dbReference>
<gene>
    <name evidence="2" type="ORF">GS429_12045</name>
</gene>
<feature type="transmembrane region" description="Helical" evidence="1">
    <location>
        <begin position="12"/>
        <end position="30"/>
    </location>
</feature>
<evidence type="ECO:0000256" key="1">
    <source>
        <dbReference type="SAM" id="Phobius"/>
    </source>
</evidence>